<dbReference type="InterPro" id="IPR029063">
    <property type="entry name" value="SAM-dependent_MTases_sf"/>
</dbReference>
<dbReference type="GO" id="GO:0031902">
    <property type="term" value="C:late endosome membrane"/>
    <property type="evidence" value="ECO:0007669"/>
    <property type="project" value="TreeGrafter"/>
</dbReference>
<evidence type="ECO:0000259" key="2">
    <source>
        <dbReference type="Pfam" id="PF05050"/>
    </source>
</evidence>
<comment type="caution">
    <text evidence="3">The sequence shown here is derived from an EMBL/GenBank/DDBJ whole genome shotgun (WGS) entry which is preliminary data.</text>
</comment>
<feature type="transmembrane region" description="Helical" evidence="1">
    <location>
        <begin position="51"/>
        <end position="73"/>
    </location>
</feature>
<dbReference type="Proteomes" id="UP000626109">
    <property type="component" value="Unassembled WGS sequence"/>
</dbReference>
<feature type="domain" description="Methyltransferase FkbM" evidence="2">
    <location>
        <begin position="155"/>
        <end position="302"/>
    </location>
</feature>
<name>A0A813LT16_POLGL</name>
<keyword evidence="1" id="KW-0812">Transmembrane</keyword>
<dbReference type="EMBL" id="CAJNNW010037519">
    <property type="protein sequence ID" value="CAE8742600.1"/>
    <property type="molecule type" value="Genomic_DNA"/>
</dbReference>
<sequence>MSKPQVVGHLPRAHCIEDEESPSEEVPLHGMSATSAAAVGRNDRRQVAGCHIVFVVILVIALLASASANVFFLTASAGTDSVLVLPQSATSVHPAGLPLNKSNLTGTWKVAAHYDAEGDFVLGQKGQRHSQWGQDWLAASVNGCKKNGFFIDLAANEAVLNSNSLMLERDFGWQGICIEANPKYYFELFHRKCKLFAGAVATSDTPVAFKLKNEVGGIVGEGTDNRPGAGHDGELKFHTVSLSEVLDRLGAPSRIDYFSLDIEGAESFAMIDFPWQRYRFTLLNVERPKPDLVKWLKDNGYVLLRDNPSWDATYIDGTIPEFPEIYKKWKGEGNINLPTSCMDELNYARPENKKWPR</sequence>
<dbReference type="Gene3D" id="3.40.50.150">
    <property type="entry name" value="Vaccinia Virus protein VP39"/>
    <property type="match status" value="1"/>
</dbReference>
<keyword evidence="1" id="KW-1133">Transmembrane helix</keyword>
<dbReference type="GO" id="GO:0005789">
    <property type="term" value="C:endoplasmic reticulum membrane"/>
    <property type="evidence" value="ECO:0007669"/>
    <property type="project" value="TreeGrafter"/>
</dbReference>
<reference evidence="3" key="1">
    <citation type="submission" date="2021-02" db="EMBL/GenBank/DDBJ databases">
        <authorList>
            <person name="Dougan E. K."/>
            <person name="Rhodes N."/>
            <person name="Thang M."/>
            <person name="Chan C."/>
        </authorList>
    </citation>
    <scope>NUCLEOTIDE SEQUENCE</scope>
</reference>
<protein>
    <recommendedName>
        <fullName evidence="2">Methyltransferase FkbM domain-containing protein</fullName>
    </recommendedName>
</protein>
<keyword evidence="1" id="KW-0472">Membrane</keyword>
<dbReference type="PANTHER" id="PTHR34009:SF2">
    <property type="entry name" value="PROTEIN STAR"/>
    <property type="match status" value="1"/>
</dbReference>
<dbReference type="SUPFAM" id="SSF53335">
    <property type="entry name" value="S-adenosyl-L-methionine-dependent methyltransferases"/>
    <property type="match status" value="1"/>
</dbReference>
<dbReference type="InterPro" id="IPR006342">
    <property type="entry name" value="FkbM_mtfrase"/>
</dbReference>
<evidence type="ECO:0000313" key="3">
    <source>
        <dbReference type="EMBL" id="CAE8742600.1"/>
    </source>
</evidence>
<dbReference type="Pfam" id="PF05050">
    <property type="entry name" value="Methyltransf_21"/>
    <property type="match status" value="1"/>
</dbReference>
<accession>A0A813LT16</accession>
<dbReference type="AlphaFoldDB" id="A0A813LT16"/>
<dbReference type="PANTHER" id="PTHR34009">
    <property type="entry name" value="PROTEIN STAR"/>
    <property type="match status" value="1"/>
</dbReference>
<organism evidence="3 4">
    <name type="scientific">Polarella glacialis</name>
    <name type="common">Dinoflagellate</name>
    <dbReference type="NCBI Taxonomy" id="89957"/>
    <lineage>
        <taxon>Eukaryota</taxon>
        <taxon>Sar</taxon>
        <taxon>Alveolata</taxon>
        <taxon>Dinophyceae</taxon>
        <taxon>Suessiales</taxon>
        <taxon>Suessiaceae</taxon>
        <taxon>Polarella</taxon>
    </lineage>
</organism>
<evidence type="ECO:0000313" key="4">
    <source>
        <dbReference type="Proteomes" id="UP000626109"/>
    </source>
</evidence>
<proteinExistence type="predicted"/>
<gene>
    <name evidence="3" type="ORF">PGLA2088_LOCUS51041</name>
</gene>
<dbReference type="GO" id="GO:0005886">
    <property type="term" value="C:plasma membrane"/>
    <property type="evidence" value="ECO:0007669"/>
    <property type="project" value="TreeGrafter"/>
</dbReference>
<evidence type="ECO:0000256" key="1">
    <source>
        <dbReference type="SAM" id="Phobius"/>
    </source>
</evidence>
<dbReference type="GO" id="GO:0006888">
    <property type="term" value="P:endoplasmic reticulum to Golgi vesicle-mediated transport"/>
    <property type="evidence" value="ECO:0007669"/>
    <property type="project" value="TreeGrafter"/>
</dbReference>
<dbReference type="GO" id="GO:0005794">
    <property type="term" value="C:Golgi apparatus"/>
    <property type="evidence" value="ECO:0007669"/>
    <property type="project" value="TreeGrafter"/>
</dbReference>
<dbReference type="GO" id="GO:0016197">
    <property type="term" value="P:endosomal transport"/>
    <property type="evidence" value="ECO:0007669"/>
    <property type="project" value="TreeGrafter"/>
</dbReference>
<dbReference type="InterPro" id="IPR053202">
    <property type="entry name" value="EGF_Rcpt_Signaling_Reg"/>
</dbReference>